<dbReference type="Proteomes" id="UP000182658">
    <property type="component" value="Unassembled WGS sequence"/>
</dbReference>
<evidence type="ECO:0000256" key="8">
    <source>
        <dbReference type="ARBA" id="ARBA00049202"/>
    </source>
</evidence>
<dbReference type="Pfam" id="PF02676">
    <property type="entry name" value="TYW3"/>
    <property type="match status" value="1"/>
</dbReference>
<keyword evidence="6" id="KW-0819">tRNA processing</keyword>
<reference evidence="11 12" key="1">
    <citation type="submission" date="2016-10" db="EMBL/GenBank/DDBJ databases">
        <title>Draft genome sequence of Coniochaeta ligniaria NRRL30616, a lignocellulolytic fungus for bioabatement of inhibitors in plant biomass hydrolysates.</title>
        <authorList>
            <consortium name="DOE Joint Genome Institute"/>
            <person name="Jimenez D.J."/>
            <person name="Hector R.E."/>
            <person name="Riley R."/>
            <person name="Sun H."/>
            <person name="Grigoriev I.V."/>
            <person name="Van Elsas J.D."/>
            <person name="Nichols N.N."/>
        </authorList>
    </citation>
    <scope>NUCLEOTIDE SEQUENCE [LARGE SCALE GENOMIC DNA]</scope>
    <source>
        <strain evidence="11 12">NRRL 30616</strain>
    </source>
</reference>
<keyword evidence="4" id="KW-0808">Transferase</keyword>
<keyword evidence="3" id="KW-0489">Methyltransferase</keyword>
<dbReference type="Gene3D" id="3.30.1960.10">
    <property type="entry name" value="tRNA wybutosine-synthesizing-like"/>
    <property type="match status" value="1"/>
</dbReference>
<dbReference type="OrthoDB" id="263283at2759"/>
<dbReference type="GO" id="GO:0008168">
    <property type="term" value="F:methyltransferase activity"/>
    <property type="evidence" value="ECO:0007669"/>
    <property type="project" value="UniProtKB-KW"/>
</dbReference>
<gene>
    <name evidence="11" type="ORF">CONLIGDRAFT_293709</name>
</gene>
<dbReference type="STRING" id="1408157.A0A1J7IUR0"/>
<evidence type="ECO:0000313" key="11">
    <source>
        <dbReference type="EMBL" id="OIW30915.1"/>
    </source>
</evidence>
<name>A0A1J7IUR0_9PEZI</name>
<evidence type="ECO:0000256" key="1">
    <source>
        <dbReference type="ARBA" id="ARBA00008569"/>
    </source>
</evidence>
<feature type="region of interest" description="Disordered" evidence="9">
    <location>
        <begin position="72"/>
        <end position="99"/>
    </location>
</feature>
<sequence length="332" mass="34935">MKPLPKPHAAFEAKKAKILSQLSIPDADYTDASPKGSVDEGIRDLIGEINAREGLVTTSSCAGRVSVFVEGSKSSNSSAAADDNDVEGERPKPASAVGGKGGGGAWLFVSHDPVGEGVLQGEGGVAALFGLEGRDDGDGVGGSVGEPVGGSEASRLIHFKFEPMILHILTASPQHAQLVLKCGLQAGFRESGAVSLLEGSPKAGVGEPATPMVAVRSMGLSFESLVGTMDGSGRKRSIVSPEYLKMLVLIANERFVENRKRIARFLEGLRAEVADAGEMGLVSRADEKELRRETKRAEGLRRQAEARSRPLEEAVAEIESYIDDLAQDTNLS</sequence>
<organism evidence="11 12">
    <name type="scientific">Coniochaeta ligniaria NRRL 30616</name>
    <dbReference type="NCBI Taxonomy" id="1408157"/>
    <lineage>
        <taxon>Eukaryota</taxon>
        <taxon>Fungi</taxon>
        <taxon>Dikarya</taxon>
        <taxon>Ascomycota</taxon>
        <taxon>Pezizomycotina</taxon>
        <taxon>Sordariomycetes</taxon>
        <taxon>Sordariomycetidae</taxon>
        <taxon>Coniochaetales</taxon>
        <taxon>Coniochaetaceae</taxon>
        <taxon>Coniochaeta</taxon>
    </lineage>
</organism>
<protein>
    <recommendedName>
        <fullName evidence="2">tRNA(Phe) 7-[(3-amino-3-carboxypropyl)-4-demethylwyosine(37)-N(4)]-methyltransferase</fullName>
        <ecNumber evidence="2">2.1.1.282</ecNumber>
    </recommendedName>
    <alternativeName>
        <fullName evidence="7">tRNA(Phe) 7-((3-amino-3-carboxypropyl)-4-demethylwyosine(37)-N(4))-methyltransferase</fullName>
    </alternativeName>
</protein>
<evidence type="ECO:0000256" key="5">
    <source>
        <dbReference type="ARBA" id="ARBA00022691"/>
    </source>
</evidence>
<proteinExistence type="inferred from homology"/>
<dbReference type="EC" id="2.1.1.282" evidence="2"/>
<dbReference type="InParanoid" id="A0A1J7IUR0"/>
<keyword evidence="12" id="KW-1185">Reference proteome</keyword>
<comment type="similarity">
    <text evidence="1">Belongs to the TYW3 family.</text>
</comment>
<dbReference type="PANTHER" id="PTHR48418">
    <property type="entry name" value="TRNA WYBUTOSINE-SYNTHESIZING PROTEIN 3"/>
    <property type="match status" value="1"/>
</dbReference>
<dbReference type="FunCoup" id="A0A1J7IUR0">
    <property type="interactions" value="57"/>
</dbReference>
<dbReference type="GO" id="GO:0008033">
    <property type="term" value="P:tRNA processing"/>
    <property type="evidence" value="ECO:0007669"/>
    <property type="project" value="UniProtKB-KW"/>
</dbReference>
<evidence type="ECO:0000313" key="12">
    <source>
        <dbReference type="Proteomes" id="UP000182658"/>
    </source>
</evidence>
<dbReference type="GO" id="GO:0032259">
    <property type="term" value="P:methylation"/>
    <property type="evidence" value="ECO:0007669"/>
    <property type="project" value="UniProtKB-KW"/>
</dbReference>
<evidence type="ECO:0000256" key="9">
    <source>
        <dbReference type="SAM" id="MobiDB-lite"/>
    </source>
</evidence>
<dbReference type="InterPro" id="IPR036602">
    <property type="entry name" value="tRNA_yW-synthesising-like_sf"/>
</dbReference>
<dbReference type="InterPro" id="IPR003827">
    <property type="entry name" value="tRNA_yW-synthesising"/>
</dbReference>
<keyword evidence="5" id="KW-0949">S-adenosyl-L-methionine</keyword>
<dbReference type="SUPFAM" id="SSF111278">
    <property type="entry name" value="SSo0622-like"/>
    <property type="match status" value="1"/>
</dbReference>
<dbReference type="EMBL" id="KV875096">
    <property type="protein sequence ID" value="OIW30915.1"/>
    <property type="molecule type" value="Genomic_DNA"/>
</dbReference>
<feature type="domain" description="tRNA wybutosine-synthesizing protein" evidence="10">
    <location>
        <begin position="14"/>
        <end position="270"/>
    </location>
</feature>
<evidence type="ECO:0000256" key="3">
    <source>
        <dbReference type="ARBA" id="ARBA00022603"/>
    </source>
</evidence>
<dbReference type="AlphaFoldDB" id="A0A1J7IUR0"/>
<evidence type="ECO:0000256" key="7">
    <source>
        <dbReference type="ARBA" id="ARBA00030554"/>
    </source>
</evidence>
<evidence type="ECO:0000256" key="6">
    <source>
        <dbReference type="ARBA" id="ARBA00022694"/>
    </source>
</evidence>
<dbReference type="PANTHER" id="PTHR48418:SF1">
    <property type="entry name" value="TRNA WYBUTOSINE-SYNTHESIZING PROTEIN 3"/>
    <property type="match status" value="1"/>
</dbReference>
<evidence type="ECO:0000259" key="10">
    <source>
        <dbReference type="Pfam" id="PF02676"/>
    </source>
</evidence>
<accession>A0A1J7IUR0</accession>
<comment type="catalytic activity">
    <reaction evidence="8">
        <text>4-demethyl-7-[(3S)-3-amino-3-carboxypropyl]wyosine(37) in tRNA(Phe) + S-adenosyl-L-methionine = 7-[(3S)-3-amino-3-carboxypropyl]wyosine(37) in tRNA(Phe) + S-adenosyl-L-homocysteine + H(+)</text>
        <dbReference type="Rhea" id="RHEA:36635"/>
        <dbReference type="Rhea" id="RHEA-COMP:10378"/>
        <dbReference type="Rhea" id="RHEA-COMP:10379"/>
        <dbReference type="ChEBI" id="CHEBI:15378"/>
        <dbReference type="ChEBI" id="CHEBI:57856"/>
        <dbReference type="ChEBI" id="CHEBI:59789"/>
        <dbReference type="ChEBI" id="CHEBI:73543"/>
        <dbReference type="ChEBI" id="CHEBI:73550"/>
        <dbReference type="EC" id="2.1.1.282"/>
    </reaction>
</comment>
<evidence type="ECO:0000256" key="4">
    <source>
        <dbReference type="ARBA" id="ARBA00022679"/>
    </source>
</evidence>
<evidence type="ECO:0000256" key="2">
    <source>
        <dbReference type="ARBA" id="ARBA00012750"/>
    </source>
</evidence>